<accession>A0A918QKT6</accession>
<evidence type="ECO:0000313" key="1">
    <source>
        <dbReference type="EMBL" id="GGZ57534.1"/>
    </source>
</evidence>
<dbReference type="AlphaFoldDB" id="A0A918QKT6"/>
<dbReference type="EMBL" id="BMWG01000026">
    <property type="protein sequence ID" value="GGZ57534.1"/>
    <property type="molecule type" value="Genomic_DNA"/>
</dbReference>
<proteinExistence type="predicted"/>
<gene>
    <name evidence="1" type="ORF">GCM10010387_59400</name>
</gene>
<organism evidence="1 2">
    <name type="scientific">Streptomyces inusitatus</name>
    <dbReference type="NCBI Taxonomy" id="68221"/>
    <lineage>
        <taxon>Bacteria</taxon>
        <taxon>Bacillati</taxon>
        <taxon>Actinomycetota</taxon>
        <taxon>Actinomycetes</taxon>
        <taxon>Kitasatosporales</taxon>
        <taxon>Streptomycetaceae</taxon>
        <taxon>Streptomyces</taxon>
    </lineage>
</organism>
<name>A0A918QKT6_9ACTN</name>
<reference evidence="1" key="2">
    <citation type="submission" date="2020-09" db="EMBL/GenBank/DDBJ databases">
        <authorList>
            <person name="Sun Q."/>
            <person name="Ohkuma M."/>
        </authorList>
    </citation>
    <scope>NUCLEOTIDE SEQUENCE</scope>
    <source>
        <strain evidence="1">JCM 4988</strain>
    </source>
</reference>
<reference evidence="1" key="1">
    <citation type="journal article" date="2014" name="Int. J. Syst. Evol. Microbiol.">
        <title>Complete genome sequence of Corynebacterium casei LMG S-19264T (=DSM 44701T), isolated from a smear-ripened cheese.</title>
        <authorList>
            <consortium name="US DOE Joint Genome Institute (JGI-PGF)"/>
            <person name="Walter F."/>
            <person name="Albersmeier A."/>
            <person name="Kalinowski J."/>
            <person name="Ruckert C."/>
        </authorList>
    </citation>
    <scope>NUCLEOTIDE SEQUENCE</scope>
    <source>
        <strain evidence="1">JCM 4988</strain>
    </source>
</reference>
<comment type="caution">
    <text evidence="1">The sequence shown here is derived from an EMBL/GenBank/DDBJ whole genome shotgun (WGS) entry which is preliminary data.</text>
</comment>
<protein>
    <submittedName>
        <fullName evidence="1">Uncharacterized protein</fullName>
    </submittedName>
</protein>
<keyword evidence="2" id="KW-1185">Reference proteome</keyword>
<dbReference type="Proteomes" id="UP000630936">
    <property type="component" value="Unassembled WGS sequence"/>
</dbReference>
<sequence length="54" mass="5648">MRPVTPFIAMRTVLRRSTEGCAGGGDGGWFGVGGMRVASLRLALYGEIVTASAF</sequence>
<evidence type="ECO:0000313" key="2">
    <source>
        <dbReference type="Proteomes" id="UP000630936"/>
    </source>
</evidence>